<keyword evidence="2" id="KW-1185">Reference proteome</keyword>
<evidence type="ECO:0000313" key="2">
    <source>
        <dbReference type="Proteomes" id="UP001167160"/>
    </source>
</evidence>
<dbReference type="Proteomes" id="UP001167160">
    <property type="component" value="Unassembled WGS sequence"/>
</dbReference>
<protein>
    <recommendedName>
        <fullName evidence="3">DUF222 domain-containing protein</fullName>
    </recommendedName>
</protein>
<reference evidence="1" key="1">
    <citation type="journal article" date="2023" name="Int. J. Syst. Evol. Microbiol.">
        <title>Streptomyces meridianus sp. nov. isolated from brackish water of the Tagus estuary in Alcochete, Portugal.</title>
        <authorList>
            <person name="Santos J.D.N."/>
            <person name="Klimek D."/>
            <person name="Calusinska M."/>
            <person name="Lobo Da Cunha A."/>
            <person name="Catita J."/>
            <person name="Goncalves H."/>
            <person name="Gonzalez I."/>
            <person name="Reyes F."/>
            <person name="Lage O.M."/>
        </authorList>
    </citation>
    <scope>NUCLEOTIDE SEQUENCE</scope>
    <source>
        <strain evidence="1">MTZ3.1</strain>
    </source>
</reference>
<name>A0ABT0X5V3_9ACTN</name>
<dbReference type="EMBL" id="JAMQGM010000023">
    <property type="protein sequence ID" value="MCM2577913.1"/>
    <property type="molecule type" value="Genomic_DNA"/>
</dbReference>
<evidence type="ECO:0000313" key="1">
    <source>
        <dbReference type="EMBL" id="MCM2577913.1"/>
    </source>
</evidence>
<evidence type="ECO:0008006" key="3">
    <source>
        <dbReference type="Google" id="ProtNLM"/>
    </source>
</evidence>
<comment type="caution">
    <text evidence="1">The sequence shown here is derived from an EMBL/GenBank/DDBJ whole genome shotgun (WGS) entry which is preliminary data.</text>
</comment>
<proteinExistence type="predicted"/>
<dbReference type="InterPro" id="IPR046732">
    <property type="entry name" value="DUF6624"/>
</dbReference>
<gene>
    <name evidence="1" type="ORF">M1E25_11185</name>
</gene>
<accession>A0ABT0X5V3</accession>
<dbReference type="Pfam" id="PF20329">
    <property type="entry name" value="DUF6624"/>
    <property type="match status" value="1"/>
</dbReference>
<sequence length="167" mass="19118">MTPESQTASDLVAMAAEDHRSSHWANSADHEDQLAWRRLTARHGDMLERIMDEHGWPSLTRFGEEAARGAWLIAQHADRQLHVQRRALRLIDQAVKSGEAHPRDAAFLRDRTLVNEGRKQIYGTQIAGMRDGRPVPWPCQEPERVDELRDEVGLEPFAVYIERYATS</sequence>
<dbReference type="RefSeq" id="WP_251413423.1">
    <property type="nucleotide sequence ID" value="NZ_JAMQGM010000023.1"/>
</dbReference>
<organism evidence="1 2">
    <name type="scientific">Streptomyces meridianus</name>
    <dbReference type="NCBI Taxonomy" id="2938945"/>
    <lineage>
        <taxon>Bacteria</taxon>
        <taxon>Bacillati</taxon>
        <taxon>Actinomycetota</taxon>
        <taxon>Actinomycetes</taxon>
        <taxon>Kitasatosporales</taxon>
        <taxon>Streptomycetaceae</taxon>
        <taxon>Streptomyces</taxon>
    </lineage>
</organism>